<dbReference type="RefSeq" id="WP_265283420.1">
    <property type="nucleotide sequence ID" value="NZ_QZCW01000007.1"/>
</dbReference>
<evidence type="ECO:0000313" key="1">
    <source>
        <dbReference type="EMBL" id="MCW5323637.1"/>
    </source>
</evidence>
<name>A0ABT3KZ91_9BURK</name>
<dbReference type="EMBL" id="QZCW01000007">
    <property type="protein sequence ID" value="MCW5323637.1"/>
    <property type="molecule type" value="Genomic_DNA"/>
</dbReference>
<organism evidence="1 2">
    <name type="scientific">Verminephrobacter aporrectodeae subsp. tuberculatae</name>
    <dbReference type="NCBI Taxonomy" id="1110392"/>
    <lineage>
        <taxon>Bacteria</taxon>
        <taxon>Pseudomonadati</taxon>
        <taxon>Pseudomonadota</taxon>
        <taxon>Betaproteobacteria</taxon>
        <taxon>Burkholderiales</taxon>
        <taxon>Comamonadaceae</taxon>
        <taxon>Verminephrobacter</taxon>
    </lineage>
</organism>
<reference evidence="2" key="1">
    <citation type="submission" date="2023-07" db="EMBL/GenBank/DDBJ databases">
        <title>Verminephrobacter genomes.</title>
        <authorList>
            <person name="Lund M.B."/>
        </authorList>
    </citation>
    <scope>NUCLEOTIDE SEQUENCE [LARGE SCALE GENOMIC DNA]</scope>
    <source>
        <strain evidence="2">AtM5-05</strain>
    </source>
</reference>
<accession>A0ABT3KZ91</accession>
<protein>
    <submittedName>
        <fullName evidence="1">Uncharacterized protein</fullName>
    </submittedName>
</protein>
<gene>
    <name evidence="1" type="ORF">D5039_21555</name>
</gene>
<dbReference type="Proteomes" id="UP001208935">
    <property type="component" value="Unassembled WGS sequence"/>
</dbReference>
<evidence type="ECO:0000313" key="2">
    <source>
        <dbReference type="Proteomes" id="UP001208935"/>
    </source>
</evidence>
<sequence>MKTFTHYAVYFELDDYSVEHTCLAGFTSEEAFDEFVDFMQDMEHTDKKSHPYRGVIIITKERAAEIKKDKFSEENPEHDDDWARIDTGVLQEDWLHTVVGFSIPEEDFEPRWKFYA</sequence>
<keyword evidence="2" id="KW-1185">Reference proteome</keyword>
<proteinExistence type="predicted"/>
<comment type="caution">
    <text evidence="1">The sequence shown here is derived from an EMBL/GenBank/DDBJ whole genome shotgun (WGS) entry which is preliminary data.</text>
</comment>